<feature type="signal peptide" evidence="2">
    <location>
        <begin position="1"/>
        <end position="25"/>
    </location>
</feature>
<dbReference type="Proteomes" id="UP001141259">
    <property type="component" value="Unassembled WGS sequence"/>
</dbReference>
<accession>A0A9X3ADT1</accession>
<dbReference type="Gene3D" id="3.30.1360.200">
    <property type="match status" value="1"/>
</dbReference>
<keyword evidence="5" id="KW-1185">Reference proteome</keyword>
<comment type="caution">
    <text evidence="4">The sequence shown here is derived from an EMBL/GenBank/DDBJ whole genome shotgun (WGS) entry which is preliminary data.</text>
</comment>
<sequence length="237" mass="25073">MTRSLPRAAASVVLAAALTACTTQLGGHQSPDPSAQVDPAGQLSATGAPKLRFRPVLATTAQNRPTGRQQVEPTKATTPERLREIADEKKTRQGADLSNRDDPAYQVVLQAYECPATDPLTGEDDPALPLITCNQDNTEKYVLGPVFLDNTQVSSSVASVDQQGAGSVITLKFTDQGTKVWADFTTANVQEQVALVFNTTTISAPTINEPILGGTTQISGAFTLPEAKRLADQIAGR</sequence>
<feature type="compositionally biased region" description="Polar residues" evidence="1">
    <location>
        <begin position="59"/>
        <end position="77"/>
    </location>
</feature>
<organism evidence="4 5">
    <name type="scientific">Umezawaea endophytica</name>
    <dbReference type="NCBI Taxonomy" id="1654476"/>
    <lineage>
        <taxon>Bacteria</taxon>
        <taxon>Bacillati</taxon>
        <taxon>Actinomycetota</taxon>
        <taxon>Actinomycetes</taxon>
        <taxon>Pseudonocardiales</taxon>
        <taxon>Pseudonocardiaceae</taxon>
        <taxon>Umezawaea</taxon>
    </lineage>
</organism>
<keyword evidence="2" id="KW-0732">Signal</keyword>
<feature type="region of interest" description="Disordered" evidence="1">
    <location>
        <begin position="24"/>
        <end position="100"/>
    </location>
</feature>
<feature type="compositionally biased region" description="Basic and acidic residues" evidence="1">
    <location>
        <begin position="78"/>
        <end position="100"/>
    </location>
</feature>
<protein>
    <recommendedName>
        <fullName evidence="3">SecDF P1 head subdomain domain-containing protein</fullName>
    </recommendedName>
</protein>
<dbReference type="RefSeq" id="WP_259621960.1">
    <property type="nucleotide sequence ID" value="NZ_JANYMP010000002.1"/>
</dbReference>
<reference evidence="4" key="1">
    <citation type="submission" date="2022-08" db="EMBL/GenBank/DDBJ databases">
        <authorList>
            <person name="Tistechok S."/>
            <person name="Samborskyy M."/>
            <person name="Roman I."/>
        </authorList>
    </citation>
    <scope>NUCLEOTIDE SEQUENCE</scope>
    <source>
        <strain evidence="4">DSM 103496</strain>
    </source>
</reference>
<evidence type="ECO:0000313" key="4">
    <source>
        <dbReference type="EMBL" id="MCS7476462.1"/>
    </source>
</evidence>
<proteinExistence type="predicted"/>
<dbReference type="Pfam" id="PF22599">
    <property type="entry name" value="SecDF_P1_head"/>
    <property type="match status" value="1"/>
</dbReference>
<gene>
    <name evidence="4" type="ORF">NZH93_06335</name>
</gene>
<name>A0A9X3ADT1_9PSEU</name>
<dbReference type="InterPro" id="IPR054384">
    <property type="entry name" value="SecDF_P1_head"/>
</dbReference>
<evidence type="ECO:0000313" key="5">
    <source>
        <dbReference type="Proteomes" id="UP001141259"/>
    </source>
</evidence>
<evidence type="ECO:0000256" key="2">
    <source>
        <dbReference type="SAM" id="SignalP"/>
    </source>
</evidence>
<evidence type="ECO:0000259" key="3">
    <source>
        <dbReference type="Pfam" id="PF22599"/>
    </source>
</evidence>
<dbReference type="EMBL" id="JANYMP010000002">
    <property type="protein sequence ID" value="MCS7476462.1"/>
    <property type="molecule type" value="Genomic_DNA"/>
</dbReference>
<dbReference type="AlphaFoldDB" id="A0A9X3ADT1"/>
<dbReference type="PROSITE" id="PS51257">
    <property type="entry name" value="PROKAR_LIPOPROTEIN"/>
    <property type="match status" value="1"/>
</dbReference>
<feature type="domain" description="SecDF P1 head subdomain" evidence="3">
    <location>
        <begin position="135"/>
        <end position="233"/>
    </location>
</feature>
<evidence type="ECO:0000256" key="1">
    <source>
        <dbReference type="SAM" id="MobiDB-lite"/>
    </source>
</evidence>
<feature type="compositionally biased region" description="Polar residues" evidence="1">
    <location>
        <begin position="24"/>
        <end position="33"/>
    </location>
</feature>
<feature type="chain" id="PRO_5040887519" description="SecDF P1 head subdomain domain-containing protein" evidence="2">
    <location>
        <begin position="26"/>
        <end position="237"/>
    </location>
</feature>